<proteinExistence type="predicted"/>
<dbReference type="PANTHER" id="PTHR12526">
    <property type="entry name" value="GLYCOSYLTRANSFERASE"/>
    <property type="match status" value="1"/>
</dbReference>
<sequence length="382" mass="43510">MNILHIAAVSFNKKSGTSVVIPKIVEEQNRLKNTNVALLNYSRNVELTDKQINENYNFDYIPYNKQLKSLEGLSVPFDRPDIVIIHGVYQWRINDLIKEIIKKEIPYILVPHGSITVTAQNQNKIKKQIGNKLFFNSIVKNAKKIQYLSSGEAEASTGWSSNYFVLGNGIDIPKKSNKRNFKNKNNQPININYIGRLDISHKGLDYLLESVNIIKRHLEDNFISINIYGPGKKNNEEKISKYIKENKLDKIVNMMGPIYGIEKEEMFLNTDINILLSRHEGLPTTVLEALSYGIPTLLTPGTNLADEVEKNKCGWKVEADTKEISSKIKQVLINSTEEEIDEYKANATKFVEVNYGWEKISTIALEEYGKIVSLQKTKGKTL</sequence>
<dbReference type="AlphaFoldDB" id="A0A2J9PNP1"/>
<evidence type="ECO:0000313" key="3">
    <source>
        <dbReference type="Proteomes" id="UP000192813"/>
    </source>
</evidence>
<dbReference type="Gene3D" id="3.40.50.2000">
    <property type="entry name" value="Glycogen Phosphorylase B"/>
    <property type="match status" value="2"/>
</dbReference>
<dbReference type="InterPro" id="IPR001296">
    <property type="entry name" value="Glyco_trans_1"/>
</dbReference>
<dbReference type="PANTHER" id="PTHR12526:SF630">
    <property type="entry name" value="GLYCOSYLTRANSFERASE"/>
    <property type="match status" value="1"/>
</dbReference>
<evidence type="ECO:0000313" key="2">
    <source>
        <dbReference type="EMBL" id="PNL91958.1"/>
    </source>
</evidence>
<dbReference type="Pfam" id="PF00534">
    <property type="entry name" value="Glycos_transf_1"/>
    <property type="match status" value="1"/>
</dbReference>
<dbReference type="SUPFAM" id="SSF53756">
    <property type="entry name" value="UDP-Glycosyltransferase/glycogen phosphorylase"/>
    <property type="match status" value="1"/>
</dbReference>
<gene>
    <name evidence="2" type="ORF">A6J77_006845</name>
</gene>
<dbReference type="GO" id="GO:0016757">
    <property type="term" value="F:glycosyltransferase activity"/>
    <property type="evidence" value="ECO:0007669"/>
    <property type="project" value="InterPro"/>
</dbReference>
<evidence type="ECO:0000259" key="1">
    <source>
        <dbReference type="Pfam" id="PF00534"/>
    </source>
</evidence>
<name>A0A2J9PNP1_9LACT</name>
<accession>A0A2J9PNP1</accession>
<feature type="domain" description="Glycosyl transferase family 1" evidence="1">
    <location>
        <begin position="176"/>
        <end position="347"/>
    </location>
</feature>
<dbReference type="RefSeq" id="WP_083069362.1">
    <property type="nucleotide sequence ID" value="NZ_NBTM02000001.1"/>
</dbReference>
<reference evidence="3" key="1">
    <citation type="submission" date="2017-12" db="EMBL/GenBank/DDBJ databases">
        <title>FDA dAtabase for Regulatory Grade micrObial Sequences (FDA-ARGOS): Supporting development and validation of Infectious Disease Dx tests.</title>
        <authorList>
            <person name="Hoffmann M."/>
            <person name="Allard M."/>
            <person name="Evans P."/>
            <person name="Brown E."/>
            <person name="Tallon L."/>
            <person name="Sadzewicz L."/>
            <person name="Sengamalay N."/>
            <person name="Ott S."/>
            <person name="Godinez A."/>
            <person name="Nagaraj S."/>
            <person name="Vavikolanu K."/>
            <person name="Aluvathingal J."/>
            <person name="Nadendla S."/>
            <person name="Sichtig H."/>
        </authorList>
    </citation>
    <scope>NUCLEOTIDE SEQUENCE [LARGE SCALE GENOMIC DNA]</scope>
    <source>
        <strain evidence="3">FDAARGOS_249</strain>
    </source>
</reference>
<comment type="caution">
    <text evidence="2">The sequence shown here is derived from an EMBL/GenBank/DDBJ whole genome shotgun (WGS) entry which is preliminary data.</text>
</comment>
<protein>
    <recommendedName>
        <fullName evidence="1">Glycosyl transferase family 1 domain-containing protein</fullName>
    </recommendedName>
</protein>
<dbReference type="EMBL" id="NBTM02000001">
    <property type="protein sequence ID" value="PNL91958.1"/>
    <property type="molecule type" value="Genomic_DNA"/>
</dbReference>
<organism evidence="2 3">
    <name type="scientific">Aerococcus viridans</name>
    <dbReference type="NCBI Taxonomy" id="1377"/>
    <lineage>
        <taxon>Bacteria</taxon>
        <taxon>Bacillati</taxon>
        <taxon>Bacillota</taxon>
        <taxon>Bacilli</taxon>
        <taxon>Lactobacillales</taxon>
        <taxon>Aerococcaceae</taxon>
        <taxon>Aerococcus</taxon>
    </lineage>
</organism>
<dbReference type="Proteomes" id="UP000192813">
    <property type="component" value="Unassembled WGS sequence"/>
</dbReference>